<evidence type="ECO:0000313" key="6">
    <source>
        <dbReference type="Proteomes" id="UP000014197"/>
    </source>
</evidence>
<comment type="caution">
    <text evidence="3">The sequence shown here is derived from an EMBL/GenBank/DDBJ whole genome shotgun (WGS) entry which is preliminary data.</text>
</comment>
<feature type="transmembrane region" description="Helical" evidence="1">
    <location>
        <begin position="157"/>
        <end position="174"/>
    </location>
</feature>
<dbReference type="Proteomes" id="UP000014197">
    <property type="component" value="Unassembled WGS sequence"/>
</dbReference>
<feature type="domain" description="Sensor histidine kinase NatK-like C-terminal" evidence="2">
    <location>
        <begin position="326"/>
        <end position="425"/>
    </location>
</feature>
<dbReference type="OrthoDB" id="1652078at2"/>
<protein>
    <recommendedName>
        <fullName evidence="2">Sensor histidine kinase NatK-like C-terminal domain-containing protein</fullName>
    </recommendedName>
</protein>
<gene>
    <name evidence="4" type="ORF">I583_02726</name>
    <name evidence="3" type="ORF">UAW_01760</name>
</gene>
<evidence type="ECO:0000313" key="5">
    <source>
        <dbReference type="Proteomes" id="UP000013858"/>
    </source>
</evidence>
<dbReference type="InterPro" id="IPR036890">
    <property type="entry name" value="HATPase_C_sf"/>
</dbReference>
<dbReference type="PATRIC" id="fig|1158608.3.peg.1737"/>
<evidence type="ECO:0000256" key="1">
    <source>
        <dbReference type="SAM" id="Phobius"/>
    </source>
</evidence>
<reference evidence="3 5" key="1">
    <citation type="submission" date="2013-02" db="EMBL/GenBank/DDBJ databases">
        <title>The Genome Sequence of Enterococcus haemoperoxidus BAA-382.</title>
        <authorList>
            <consortium name="The Broad Institute Genome Sequencing Platform"/>
            <consortium name="The Broad Institute Genome Sequencing Center for Infectious Disease"/>
            <person name="Earl A.M."/>
            <person name="Gilmore M.S."/>
            <person name="Lebreton F."/>
            <person name="Walker B."/>
            <person name="Young S.K."/>
            <person name="Zeng Q."/>
            <person name="Gargeya S."/>
            <person name="Fitzgerald M."/>
            <person name="Haas B."/>
            <person name="Abouelleil A."/>
            <person name="Alvarado L."/>
            <person name="Arachchi H.M."/>
            <person name="Berlin A.M."/>
            <person name="Chapman S.B."/>
            <person name="Dewar J."/>
            <person name="Goldberg J."/>
            <person name="Griggs A."/>
            <person name="Gujja S."/>
            <person name="Hansen M."/>
            <person name="Howarth C."/>
            <person name="Imamovic A."/>
            <person name="Larimer J."/>
            <person name="McCowan C."/>
            <person name="Murphy C."/>
            <person name="Neiman D."/>
            <person name="Pearson M."/>
            <person name="Priest M."/>
            <person name="Roberts A."/>
            <person name="Saif S."/>
            <person name="Shea T."/>
            <person name="Sisk P."/>
            <person name="Sykes S."/>
            <person name="Wortman J."/>
            <person name="Nusbaum C."/>
            <person name="Birren B."/>
        </authorList>
    </citation>
    <scope>NUCLEOTIDE SEQUENCE [LARGE SCALE GENOMIC DNA]</scope>
    <source>
        <strain evidence="3 5">ATCC BAA-382</strain>
    </source>
</reference>
<dbReference type="PANTHER" id="PTHR40448">
    <property type="entry name" value="TWO-COMPONENT SENSOR HISTIDINE KINASE"/>
    <property type="match status" value="1"/>
</dbReference>
<dbReference type="STRING" id="155618.RV06_GL001597"/>
<dbReference type="Proteomes" id="UP000013858">
    <property type="component" value="Unassembled WGS sequence"/>
</dbReference>
<feature type="transmembrane region" description="Helical" evidence="1">
    <location>
        <begin position="6"/>
        <end position="23"/>
    </location>
</feature>
<evidence type="ECO:0000313" key="3">
    <source>
        <dbReference type="EMBL" id="EOH96802.1"/>
    </source>
</evidence>
<evidence type="ECO:0000313" key="4">
    <source>
        <dbReference type="EMBL" id="EOT60091.1"/>
    </source>
</evidence>
<feature type="transmembrane region" description="Helical" evidence="1">
    <location>
        <begin position="55"/>
        <end position="73"/>
    </location>
</feature>
<dbReference type="AlphaFoldDB" id="R2QJN1"/>
<dbReference type="GO" id="GO:0042802">
    <property type="term" value="F:identical protein binding"/>
    <property type="evidence" value="ECO:0007669"/>
    <property type="project" value="TreeGrafter"/>
</dbReference>
<organism evidence="3 5">
    <name type="scientific">Enterococcus haemoperoxidus ATCC BAA-382</name>
    <dbReference type="NCBI Taxonomy" id="1158608"/>
    <lineage>
        <taxon>Bacteria</taxon>
        <taxon>Bacillati</taxon>
        <taxon>Bacillota</taxon>
        <taxon>Bacilli</taxon>
        <taxon>Lactobacillales</taxon>
        <taxon>Enterococcaceae</taxon>
        <taxon>Enterococcus</taxon>
    </lineage>
</organism>
<dbReference type="eggNOG" id="COG3290">
    <property type="taxonomic scope" value="Bacteria"/>
</dbReference>
<feature type="transmembrane region" description="Helical" evidence="1">
    <location>
        <begin position="121"/>
        <end position="141"/>
    </location>
</feature>
<keyword evidence="1" id="KW-0472">Membrane</keyword>
<dbReference type="Gene3D" id="3.30.565.10">
    <property type="entry name" value="Histidine kinase-like ATPase, C-terminal domain"/>
    <property type="match status" value="1"/>
</dbReference>
<keyword evidence="6" id="KW-1185">Reference proteome</keyword>
<evidence type="ECO:0000259" key="2">
    <source>
        <dbReference type="Pfam" id="PF14501"/>
    </source>
</evidence>
<dbReference type="PANTHER" id="PTHR40448:SF1">
    <property type="entry name" value="TWO-COMPONENT SENSOR HISTIDINE KINASE"/>
    <property type="match status" value="1"/>
</dbReference>
<proteinExistence type="predicted"/>
<feature type="transmembrane region" description="Helical" evidence="1">
    <location>
        <begin position="80"/>
        <end position="101"/>
    </location>
</feature>
<dbReference type="RefSeq" id="WP_010761962.1">
    <property type="nucleotide sequence ID" value="NZ_KB946316.1"/>
</dbReference>
<dbReference type="Pfam" id="PF14501">
    <property type="entry name" value="HATPase_c_5"/>
    <property type="match status" value="1"/>
</dbReference>
<dbReference type="EMBL" id="AJAR01000015">
    <property type="protein sequence ID" value="EOH96802.1"/>
    <property type="molecule type" value="Genomic_DNA"/>
</dbReference>
<reference evidence="4 6" key="2">
    <citation type="submission" date="2013-03" db="EMBL/GenBank/DDBJ databases">
        <title>The Genome Sequence of Enterococcus haemoperoxidus BAA-382 (PacBio/Illumina hybrid assembly).</title>
        <authorList>
            <consortium name="The Broad Institute Genomics Platform"/>
            <consortium name="The Broad Institute Genome Sequencing Center for Infectious Disease"/>
            <person name="Earl A."/>
            <person name="Russ C."/>
            <person name="Gilmore M."/>
            <person name="Surin D."/>
            <person name="Walker B."/>
            <person name="Young S."/>
            <person name="Zeng Q."/>
            <person name="Gargeya S."/>
            <person name="Fitzgerald M."/>
            <person name="Haas B."/>
            <person name="Abouelleil A."/>
            <person name="Allen A.W."/>
            <person name="Alvarado L."/>
            <person name="Arachchi H.M."/>
            <person name="Berlin A.M."/>
            <person name="Chapman S.B."/>
            <person name="Gainer-Dewar J."/>
            <person name="Goldberg J."/>
            <person name="Griggs A."/>
            <person name="Gujja S."/>
            <person name="Hansen M."/>
            <person name="Howarth C."/>
            <person name="Imamovic A."/>
            <person name="Ireland A."/>
            <person name="Larimer J."/>
            <person name="McCowan C."/>
            <person name="Murphy C."/>
            <person name="Pearson M."/>
            <person name="Poon T.W."/>
            <person name="Priest M."/>
            <person name="Roberts A."/>
            <person name="Saif S."/>
            <person name="Shea T."/>
            <person name="Sisk P."/>
            <person name="Sykes S."/>
            <person name="Wortman J."/>
            <person name="Nusbaum C."/>
            <person name="Birren B."/>
        </authorList>
    </citation>
    <scope>NUCLEOTIDE SEQUENCE [LARGE SCALE GENOMIC DNA]</scope>
    <source>
        <strain evidence="4 6">ATCC BAA-382</strain>
    </source>
</reference>
<keyword evidence="1" id="KW-0812">Transmembrane</keyword>
<sequence>MEAYLWSFLLSINFLQVCWLIGYKNFYFLNKSIFLTCYLIIFIVVTLSYRHINLFGFLILFIFIENCFIYQRFRKWSMVAFFYLLKNALMILSWLFTWHLFHFFWRNNYLDSHLHDTFKPVVLLLQQLLLFTLIQLCLWLNNKYSILTSISQLQKKYTLLSIFSQIILLLLNILKRENRIEMDYESYFYLTFILLALSAVFSFTVYLISHYYQQQQQIYYLSKKSLEESNKVSLAHEFQHDYRNILLSLNTYLSQNNIEQARAYLTSITNYSSSLTSENFVSQISIVNILPVQGLLINFFEQCKKNNIAVYFSANQQLSELDISIDLIDFIRCLSILLDNAVEASLGKNSASIHVTFEKKKQRLVVEVSNPYEGELILSNVLKKNFTTKKNHQGKGLYIFTKLLKQYEDAHYSFKQDNDAFIAMFSLPKNS</sequence>
<accession>R2QJN1</accession>
<dbReference type="EMBL" id="ASVY01000003">
    <property type="protein sequence ID" value="EOT60091.1"/>
    <property type="molecule type" value="Genomic_DNA"/>
</dbReference>
<name>R2QJN1_9ENTE</name>
<dbReference type="InterPro" id="IPR032834">
    <property type="entry name" value="NatK-like_C"/>
</dbReference>
<dbReference type="SUPFAM" id="SSF55874">
    <property type="entry name" value="ATPase domain of HSP90 chaperone/DNA topoisomerase II/histidine kinase"/>
    <property type="match status" value="1"/>
</dbReference>
<feature type="transmembrane region" description="Helical" evidence="1">
    <location>
        <begin position="32"/>
        <end position="49"/>
    </location>
</feature>
<keyword evidence="1" id="KW-1133">Transmembrane helix</keyword>
<feature type="transmembrane region" description="Helical" evidence="1">
    <location>
        <begin position="186"/>
        <end position="208"/>
    </location>
</feature>